<dbReference type="GeneID" id="98310306"/>
<evidence type="ECO:0000259" key="3">
    <source>
        <dbReference type="Pfam" id="PF00724"/>
    </source>
</evidence>
<name>A0A0R1MJT4_9LACO</name>
<dbReference type="SUPFAM" id="SSF51395">
    <property type="entry name" value="FMN-linked oxidoreductases"/>
    <property type="match status" value="1"/>
</dbReference>
<reference evidence="4 5" key="1">
    <citation type="journal article" date="2015" name="Genome Announc.">
        <title>Expanding the biotechnology potential of lactobacilli through comparative genomics of 213 strains and associated genera.</title>
        <authorList>
            <person name="Sun Z."/>
            <person name="Harris H.M."/>
            <person name="McCann A."/>
            <person name="Guo C."/>
            <person name="Argimon S."/>
            <person name="Zhang W."/>
            <person name="Yang X."/>
            <person name="Jeffery I.B."/>
            <person name="Cooney J.C."/>
            <person name="Kagawa T.F."/>
            <person name="Liu W."/>
            <person name="Song Y."/>
            <person name="Salvetti E."/>
            <person name="Wrobel A."/>
            <person name="Rasinkangas P."/>
            <person name="Parkhill J."/>
            <person name="Rea M.C."/>
            <person name="O'Sullivan O."/>
            <person name="Ritari J."/>
            <person name="Douillard F.P."/>
            <person name="Paul Ross R."/>
            <person name="Yang R."/>
            <person name="Briner A.E."/>
            <person name="Felis G.E."/>
            <person name="de Vos W.M."/>
            <person name="Barrangou R."/>
            <person name="Klaenhammer T.R."/>
            <person name="Caufield P.W."/>
            <person name="Cui Y."/>
            <person name="Zhang H."/>
            <person name="O'Toole P.W."/>
        </authorList>
    </citation>
    <scope>NUCLEOTIDE SEQUENCE [LARGE SCALE GENOMIC DNA]</scope>
    <source>
        <strain evidence="4 5">DSM 19519</strain>
    </source>
</reference>
<keyword evidence="2" id="KW-0560">Oxidoreductase</keyword>
<keyword evidence="1" id="KW-0285">Flavoprotein</keyword>
<evidence type="ECO:0000256" key="2">
    <source>
        <dbReference type="ARBA" id="ARBA00023002"/>
    </source>
</evidence>
<dbReference type="PATRIC" id="fig|1423759.3.peg.737"/>
<dbReference type="GO" id="GO:0016491">
    <property type="term" value="F:oxidoreductase activity"/>
    <property type="evidence" value="ECO:0007669"/>
    <property type="project" value="UniProtKB-KW"/>
</dbReference>
<protein>
    <submittedName>
        <fullName evidence="4">NADH flavin oxidoreductase</fullName>
    </submittedName>
</protein>
<dbReference type="InterPro" id="IPR013785">
    <property type="entry name" value="Aldolase_TIM"/>
</dbReference>
<comment type="caution">
    <text evidence="4">The sequence shown here is derived from an EMBL/GenBank/DDBJ whole genome shotgun (WGS) entry which is preliminary data.</text>
</comment>
<evidence type="ECO:0000256" key="1">
    <source>
        <dbReference type="ARBA" id="ARBA00022630"/>
    </source>
</evidence>
<dbReference type="InterPro" id="IPR001155">
    <property type="entry name" value="OxRdtase_FMN_N"/>
</dbReference>
<gene>
    <name evidence="4" type="ORF">FC92_GL000697</name>
</gene>
<dbReference type="GO" id="GO:0010181">
    <property type="term" value="F:FMN binding"/>
    <property type="evidence" value="ECO:0007669"/>
    <property type="project" value="InterPro"/>
</dbReference>
<feature type="domain" description="NADH:flavin oxidoreductase/NADH oxidase N-terminal" evidence="3">
    <location>
        <begin position="16"/>
        <end position="216"/>
    </location>
</feature>
<keyword evidence="5" id="KW-1185">Reference proteome</keyword>
<dbReference type="STRING" id="1423759.FC92_GL000697"/>
<dbReference type="RefSeq" id="WP_057868679.1">
    <property type="nucleotide sequence ID" value="NZ_AZDX01000002.1"/>
</dbReference>
<dbReference type="PANTHER" id="PTHR43656">
    <property type="entry name" value="BINDING OXIDOREDUCTASE, PUTATIVE (AFU_ORTHOLOGUE AFUA_2G08260)-RELATED"/>
    <property type="match status" value="1"/>
</dbReference>
<accession>A0A0R1MJT4</accession>
<dbReference type="AlphaFoldDB" id="A0A0R1MJT4"/>
<evidence type="ECO:0000313" key="4">
    <source>
        <dbReference type="EMBL" id="KRL08182.1"/>
    </source>
</evidence>
<sequence length="272" mass="30958">MEVPSKIDFPWIDYPLHELTEEEVWDIVHDFGTATKRAIDSGFDGVEIHGANHYLLQEFFSSFSNVRNDFWGGNLEKRMNFAIEVAREVFRVVEEYTPKDFIVGYRISPEEVHGDNIGYTWHESQQLVNKLSTDFEFDYVHLSTNDYTATPNDSDKNYAQLLGKGVKKPALILIAGGIHTVEKMEDALNDVDIVSLGRPSLIDPQIAYKIKTGQADKIFLEFNEESFKKSHLTPGLIELLANTDYFAMPGIEYLKTLTNTKLDDVVTHDGTK</sequence>
<evidence type="ECO:0000313" key="5">
    <source>
        <dbReference type="Proteomes" id="UP000051448"/>
    </source>
</evidence>
<dbReference type="PANTHER" id="PTHR43656:SF2">
    <property type="entry name" value="BINDING OXIDOREDUCTASE, PUTATIVE (AFU_ORTHOLOGUE AFUA_2G08260)-RELATED"/>
    <property type="match status" value="1"/>
</dbReference>
<dbReference type="InterPro" id="IPR051799">
    <property type="entry name" value="NADH_flavin_oxidoreductase"/>
</dbReference>
<dbReference type="Pfam" id="PF00724">
    <property type="entry name" value="Oxidored_FMN"/>
    <property type="match status" value="1"/>
</dbReference>
<dbReference type="Proteomes" id="UP000051448">
    <property type="component" value="Unassembled WGS sequence"/>
</dbReference>
<dbReference type="EMBL" id="AZDX01000002">
    <property type="protein sequence ID" value="KRL08182.1"/>
    <property type="molecule type" value="Genomic_DNA"/>
</dbReference>
<dbReference type="Gene3D" id="3.20.20.70">
    <property type="entry name" value="Aldolase class I"/>
    <property type="match status" value="1"/>
</dbReference>
<organism evidence="4 5">
    <name type="scientific">Liquorilactobacillus hordei DSM 19519</name>
    <dbReference type="NCBI Taxonomy" id="1423759"/>
    <lineage>
        <taxon>Bacteria</taxon>
        <taxon>Bacillati</taxon>
        <taxon>Bacillota</taxon>
        <taxon>Bacilli</taxon>
        <taxon>Lactobacillales</taxon>
        <taxon>Lactobacillaceae</taxon>
        <taxon>Liquorilactobacillus</taxon>
    </lineage>
</organism>
<proteinExistence type="predicted"/>